<protein>
    <submittedName>
        <fullName evidence="3">FAD-dependent oxidoreductase</fullName>
    </submittedName>
</protein>
<evidence type="ECO:0000256" key="1">
    <source>
        <dbReference type="ARBA" id="ARBA00023002"/>
    </source>
</evidence>
<proteinExistence type="predicted"/>
<dbReference type="PANTHER" id="PTHR42949:SF3">
    <property type="entry name" value="ANAEROBIC GLYCEROL-3-PHOSPHATE DEHYDROGENASE SUBUNIT B"/>
    <property type="match status" value="1"/>
</dbReference>
<dbReference type="Proteomes" id="UP000298179">
    <property type="component" value="Unassembled WGS sequence"/>
</dbReference>
<dbReference type="PANTHER" id="PTHR42949">
    <property type="entry name" value="ANAEROBIC GLYCEROL-3-PHOSPHATE DEHYDROGENASE SUBUNIT B"/>
    <property type="match status" value="1"/>
</dbReference>
<gene>
    <name evidence="3" type="ORF">E3C22_24210</name>
</gene>
<dbReference type="InterPro" id="IPR036188">
    <property type="entry name" value="FAD/NAD-bd_sf"/>
</dbReference>
<dbReference type="PRINTS" id="PR00411">
    <property type="entry name" value="PNDRDTASEI"/>
</dbReference>
<dbReference type="PRINTS" id="PR00368">
    <property type="entry name" value="FADPNR"/>
</dbReference>
<dbReference type="AlphaFoldDB" id="A0A4Y8R6S8"/>
<keyword evidence="4" id="KW-1185">Reference proteome</keyword>
<evidence type="ECO:0000259" key="2">
    <source>
        <dbReference type="Pfam" id="PF07992"/>
    </source>
</evidence>
<dbReference type="Gene3D" id="3.50.50.60">
    <property type="entry name" value="FAD/NAD(P)-binding domain"/>
    <property type="match status" value="2"/>
</dbReference>
<evidence type="ECO:0000313" key="4">
    <source>
        <dbReference type="Proteomes" id="UP000298179"/>
    </source>
</evidence>
<accession>A0A4Y8R6S8</accession>
<evidence type="ECO:0000313" key="3">
    <source>
        <dbReference type="EMBL" id="TFF17207.1"/>
    </source>
</evidence>
<organism evidence="3 4">
    <name type="scientific">Jiella endophytica</name>
    <dbReference type="NCBI Taxonomy" id="2558362"/>
    <lineage>
        <taxon>Bacteria</taxon>
        <taxon>Pseudomonadati</taxon>
        <taxon>Pseudomonadota</taxon>
        <taxon>Alphaproteobacteria</taxon>
        <taxon>Hyphomicrobiales</taxon>
        <taxon>Aurantimonadaceae</taxon>
        <taxon>Jiella</taxon>
    </lineage>
</organism>
<dbReference type="InterPro" id="IPR023753">
    <property type="entry name" value="FAD/NAD-binding_dom"/>
</dbReference>
<feature type="domain" description="FAD/NAD(P)-binding" evidence="2">
    <location>
        <begin position="27"/>
        <end position="331"/>
    </location>
</feature>
<dbReference type="GO" id="GO:0016491">
    <property type="term" value="F:oxidoreductase activity"/>
    <property type="evidence" value="ECO:0007669"/>
    <property type="project" value="UniProtKB-KW"/>
</dbReference>
<comment type="caution">
    <text evidence="3">The sequence shown here is derived from an EMBL/GenBank/DDBJ whole genome shotgun (WGS) entry which is preliminary data.</text>
</comment>
<dbReference type="InterPro" id="IPR041854">
    <property type="entry name" value="BFD-like_2Fe2S-bd_dom_sf"/>
</dbReference>
<sequence length="538" mass="55623">MSQVTLPPPDRASIAGKFLPPQEHVPLIVVGAGTAGCAAAIEAAKAGVSVMLVDENPVSAGLVGMNVPLYFGGRATNAVQTPERLVERVLEANPALAEAFELGVDVRLSTSVWGAWVKGPGLNHLGAGLAGLADEEKSWMVGFDRLIVAAGARDLNFTFAGSDQPGVMGAQGFHTLLAGYDAFAGRRLAIVGSGDLALQTAETALAAGLDVAALVEVRDAPQGPANRVAALAEKGVAIVTGHVPLEARGNAEGVAGLVVVDRGDADRRQEIACDTVVMAVGAVPVIELLDVLGARREMAPGRGGHVPMSDEGGATSLEAVFVAGDCARLGQDAAASGRRAARAALASLGKASSVPAAARDASGPAETNGQPEGDGLAYQLDWARAMLATGGEEVLACICEDVTRGDLLGVKPPRYLGWRSNAIARRDLVTLAGDGPVNQDQIKRLTRACMGPCQARRCREQVALMMAIGAGEPAESVPLAGYRAPVRPLPLSVLADWQESAEMDEGWNVWFGIATQWIGYEDIGTTREAEQLAAGMPY</sequence>
<dbReference type="OrthoDB" id="9801699at2"/>
<reference evidence="3 4" key="1">
    <citation type="submission" date="2019-03" db="EMBL/GenBank/DDBJ databases">
        <title>Jiella endophytica sp. nov., a novel endophytic bacterium isolated from root of Ficus microcarpa Linn. f.</title>
        <authorList>
            <person name="Tuo L."/>
        </authorList>
    </citation>
    <scope>NUCLEOTIDE SEQUENCE [LARGE SCALE GENOMIC DNA]</scope>
    <source>
        <strain evidence="3 4">CBS5Q-3</strain>
    </source>
</reference>
<dbReference type="SUPFAM" id="SSF51905">
    <property type="entry name" value="FAD/NAD(P)-binding domain"/>
    <property type="match status" value="1"/>
</dbReference>
<dbReference type="Gene3D" id="1.10.10.1100">
    <property type="entry name" value="BFD-like [2Fe-2S]-binding domain"/>
    <property type="match status" value="1"/>
</dbReference>
<dbReference type="RefSeq" id="WP_134764465.1">
    <property type="nucleotide sequence ID" value="NZ_SOZD01000020.1"/>
</dbReference>
<dbReference type="Pfam" id="PF07992">
    <property type="entry name" value="Pyr_redox_2"/>
    <property type="match status" value="1"/>
</dbReference>
<keyword evidence="1" id="KW-0560">Oxidoreductase</keyword>
<name>A0A4Y8R6S8_9HYPH</name>
<dbReference type="InterPro" id="IPR051691">
    <property type="entry name" value="Metab_Enz_Cyan_OpOx_G3PDH"/>
</dbReference>
<dbReference type="EMBL" id="SOZD01000020">
    <property type="protein sequence ID" value="TFF17207.1"/>
    <property type="molecule type" value="Genomic_DNA"/>
</dbReference>